<accession>A0A7R8GZZ5</accession>
<evidence type="ECO:0000256" key="3">
    <source>
        <dbReference type="SAM" id="MobiDB-lite"/>
    </source>
</evidence>
<dbReference type="InterPro" id="IPR019024">
    <property type="entry name" value="RNase_H2_suB_wHTH"/>
</dbReference>
<evidence type="ECO:0000259" key="5">
    <source>
        <dbReference type="Pfam" id="PF09468"/>
    </source>
</evidence>
<dbReference type="PANTHER" id="PTHR13383">
    <property type="entry name" value="RIBONUCLEASE H2 SUBUNIT B"/>
    <property type="match status" value="1"/>
</dbReference>
<dbReference type="GO" id="GO:0005654">
    <property type="term" value="C:nucleoplasm"/>
    <property type="evidence" value="ECO:0007669"/>
    <property type="project" value="TreeGrafter"/>
</dbReference>
<evidence type="ECO:0000256" key="1">
    <source>
        <dbReference type="ARBA" id="ARBA00009823"/>
    </source>
</evidence>
<dbReference type="GO" id="GO:0006401">
    <property type="term" value="P:RNA catabolic process"/>
    <property type="evidence" value="ECO:0007669"/>
    <property type="project" value="TreeGrafter"/>
</dbReference>
<evidence type="ECO:0000256" key="2">
    <source>
        <dbReference type="ARBA" id="ARBA00011277"/>
    </source>
</evidence>
<sequence length="428" mass="48408">MGRVLFVGVLEFTAPLGHVILPDWMLNFLNVKEKEWVKVEYLKVHPPVGISVIFKPVSKGFSMIDDPKSLLEAKLRHFSVMSEGEILPIQYRDSIHELEVVETNPKDVIDIVNIDLEVIFVKSLQSEAEEDGSSDNDSSLKSHEGIPDYDWVFWDNTVHQIKNNCHLALNFNEGGEILHFCRTQAGCLKRIFGYFLIKESKWSEITLHESWFIGDVIESDGRLWIATEFDPIFLALPYLKEGKRVPLDHLILESRITDSPFLKNRLPLVADPIGNADLNVWKLNDDKCMEYLSKKVKAIAKVLSENSIHIDSTSAEGFSKSSSTKGVEEHYLKYSWGLISDYIDKETSIQLKSHMNIITDETTTNKRRSSSSGEGSSKGLKRVKSAPQEDYLSLPKETRASLPQNSKQKALAKSATGSKNITSFFSKK</sequence>
<dbReference type="Pfam" id="PF09468">
    <property type="entry name" value="RNase_H2-Ydr279"/>
    <property type="match status" value="1"/>
</dbReference>
<dbReference type="Gene3D" id="3.10.330.10">
    <property type="match status" value="1"/>
</dbReference>
<dbReference type="EMBL" id="HG994580">
    <property type="protein sequence ID" value="CAF2776280.1"/>
    <property type="molecule type" value="Genomic_DNA"/>
</dbReference>
<evidence type="ECO:0000259" key="6">
    <source>
        <dbReference type="Pfam" id="PF24842"/>
    </source>
</evidence>
<evidence type="ECO:0000259" key="4">
    <source>
        <dbReference type="Pfam" id="PF03152"/>
    </source>
</evidence>
<evidence type="ECO:0000313" key="8">
    <source>
        <dbReference type="Proteomes" id="UP000675881"/>
    </source>
</evidence>
<dbReference type="Gene3D" id="1.10.20.120">
    <property type="match status" value="1"/>
</dbReference>
<dbReference type="OrthoDB" id="29098at2759"/>
<protein>
    <submittedName>
        <fullName evidence="7">RNASEH2B</fullName>
    </submittedName>
</protein>
<feature type="region of interest" description="Disordered" evidence="3">
    <location>
        <begin position="360"/>
        <end position="428"/>
    </location>
</feature>
<comment type="similarity">
    <text evidence="1">Belongs to the RNase H2 subunit B family.</text>
</comment>
<evidence type="ECO:0000313" key="7">
    <source>
        <dbReference type="EMBL" id="CAF2776280.1"/>
    </source>
</evidence>
<dbReference type="Pfam" id="PF03152">
    <property type="entry name" value="UFD1_N1"/>
    <property type="match status" value="1"/>
</dbReference>
<dbReference type="InterPro" id="IPR040456">
    <property type="entry name" value="RNase_H2_suB"/>
</dbReference>
<dbReference type="Proteomes" id="UP000675881">
    <property type="component" value="Chromosome 1"/>
</dbReference>
<dbReference type="InterPro" id="IPR055417">
    <property type="entry name" value="UFD1_N1"/>
</dbReference>
<keyword evidence="8" id="KW-1185">Reference proteome</keyword>
<dbReference type="GO" id="GO:0032299">
    <property type="term" value="C:ribonuclease H2 complex"/>
    <property type="evidence" value="ECO:0007669"/>
    <property type="project" value="InterPro"/>
</dbReference>
<name>A0A7R8GZZ5_LEPSM</name>
<feature type="domain" description="Ribonuclease H2 subunit B wHTH" evidence="5">
    <location>
        <begin position="260"/>
        <end position="352"/>
    </location>
</feature>
<dbReference type="PANTHER" id="PTHR13383:SF11">
    <property type="entry name" value="RIBONUCLEASE H2 SUBUNIT B"/>
    <property type="match status" value="1"/>
</dbReference>
<comment type="subunit">
    <text evidence="2">The RNase H2 complex is a heterotrimer composed of the catalytic subunit RNASEH2A and the non-catalytic subunits RNASEH2B and RNASEH2C.</text>
</comment>
<feature type="domain" description="Ubiquitin fusion degradation protein UFD1 N-terminal subdomain 1" evidence="4">
    <location>
        <begin position="4"/>
        <end position="43"/>
    </location>
</feature>
<dbReference type="InterPro" id="IPR055418">
    <property type="entry name" value="UFD1_N2"/>
</dbReference>
<dbReference type="AlphaFoldDB" id="A0A7R8GZZ5"/>
<gene>
    <name evidence="7" type="ORF">LSAA_781</name>
</gene>
<dbReference type="Pfam" id="PF24842">
    <property type="entry name" value="UFD1_N2"/>
    <property type="match status" value="1"/>
</dbReference>
<organism evidence="7 8">
    <name type="scientific">Lepeophtheirus salmonis</name>
    <name type="common">Salmon louse</name>
    <name type="synonym">Caligus salmonis</name>
    <dbReference type="NCBI Taxonomy" id="72036"/>
    <lineage>
        <taxon>Eukaryota</taxon>
        <taxon>Metazoa</taxon>
        <taxon>Ecdysozoa</taxon>
        <taxon>Arthropoda</taxon>
        <taxon>Crustacea</taxon>
        <taxon>Multicrustacea</taxon>
        <taxon>Hexanauplia</taxon>
        <taxon>Copepoda</taxon>
        <taxon>Siphonostomatoida</taxon>
        <taxon>Caligidae</taxon>
        <taxon>Lepeophtheirus</taxon>
    </lineage>
</organism>
<dbReference type="InterPro" id="IPR042299">
    <property type="entry name" value="Ufd1-like_Nn"/>
</dbReference>
<dbReference type="Gene3D" id="2.40.40.50">
    <property type="entry name" value="Ubiquitin fusion degradation protein UFD1, N-terminal domain"/>
    <property type="match status" value="1"/>
</dbReference>
<proteinExistence type="inferred from homology"/>
<reference evidence="7" key="1">
    <citation type="submission" date="2021-02" db="EMBL/GenBank/DDBJ databases">
        <authorList>
            <person name="Bekaert M."/>
        </authorList>
    </citation>
    <scope>NUCLEOTIDE SEQUENCE</scope>
    <source>
        <strain evidence="7">IoA-00</strain>
    </source>
</reference>
<feature type="domain" description="Ubiquitin fusion degradation protein UFD1 N-terminal subdomain 2" evidence="6">
    <location>
        <begin position="51"/>
        <end position="121"/>
    </location>
</feature>
<feature type="compositionally biased region" description="Polar residues" evidence="3">
    <location>
        <begin position="415"/>
        <end position="428"/>
    </location>
</feature>